<evidence type="ECO:0000313" key="1">
    <source>
        <dbReference type="EMBL" id="WLV23591.1"/>
    </source>
</evidence>
<dbReference type="InterPro" id="IPR025617">
    <property type="entry name" value="YqzL"/>
</dbReference>
<sequence>MLDLTWKLFSETGSIETYLLMKELEGENVEEGDTDVSFDSFQGPQM</sequence>
<organism evidence="1 2">
    <name type="scientific">Aciduricibacillus chroicocephali</name>
    <dbReference type="NCBI Taxonomy" id="3054939"/>
    <lineage>
        <taxon>Bacteria</taxon>
        <taxon>Bacillati</taxon>
        <taxon>Bacillota</taxon>
        <taxon>Bacilli</taxon>
        <taxon>Bacillales</taxon>
        <taxon>Bacillaceae</taxon>
        <taxon>Aciduricibacillus</taxon>
    </lineage>
</organism>
<proteinExistence type="predicted"/>
<dbReference type="Proteomes" id="UP001180087">
    <property type="component" value="Chromosome"/>
</dbReference>
<dbReference type="EMBL" id="CP129113">
    <property type="protein sequence ID" value="WLV23591.1"/>
    <property type="molecule type" value="Genomic_DNA"/>
</dbReference>
<dbReference type="Pfam" id="PF14006">
    <property type="entry name" value="YqzL"/>
    <property type="match status" value="1"/>
</dbReference>
<evidence type="ECO:0000313" key="2">
    <source>
        <dbReference type="Proteomes" id="UP001180087"/>
    </source>
</evidence>
<reference evidence="1" key="1">
    <citation type="submission" date="2023-06" db="EMBL/GenBank/DDBJ databases">
        <title>A Treasure from Seagulls: Isolation and Description of Aciduricobacillus qingdaonensis gen. nov., sp. nov., a Rare Obligately Uric Acid-utilizing Member in the Family Bacillaceae.</title>
        <authorList>
            <person name="Liu W."/>
            <person name="Wang B."/>
        </authorList>
    </citation>
    <scope>NUCLEOTIDE SEQUENCE</scope>
    <source>
        <strain evidence="1">44XB</strain>
    </source>
</reference>
<name>A0ABY9KS63_9BACI</name>
<keyword evidence="2" id="KW-1185">Reference proteome</keyword>
<accession>A0ABY9KS63</accession>
<gene>
    <name evidence="1" type="ORF">QR721_07995</name>
</gene>
<dbReference type="RefSeq" id="WP_348025748.1">
    <property type="nucleotide sequence ID" value="NZ_CP129113.1"/>
</dbReference>
<protein>
    <submittedName>
        <fullName evidence="1">YqzL family protein</fullName>
    </submittedName>
</protein>